<feature type="region of interest" description="Disordered" evidence="1">
    <location>
        <begin position="1"/>
        <end position="20"/>
    </location>
</feature>
<dbReference type="Proteomes" id="UP000281245">
    <property type="component" value="Unassembled WGS sequence"/>
</dbReference>
<feature type="region of interest" description="Disordered" evidence="1">
    <location>
        <begin position="417"/>
        <end position="503"/>
    </location>
</feature>
<name>A0A3M6XAI5_HORWE</name>
<feature type="region of interest" description="Disordered" evidence="1">
    <location>
        <begin position="349"/>
        <end position="383"/>
    </location>
</feature>
<feature type="compositionally biased region" description="Polar residues" evidence="1">
    <location>
        <begin position="265"/>
        <end position="277"/>
    </location>
</feature>
<feature type="region of interest" description="Disordered" evidence="1">
    <location>
        <begin position="110"/>
        <end position="320"/>
    </location>
</feature>
<proteinExistence type="predicted"/>
<dbReference type="AlphaFoldDB" id="A0A3M6XAI5"/>
<accession>A0A3M6XAI5</accession>
<evidence type="ECO:0000313" key="2">
    <source>
        <dbReference type="EMBL" id="RMX87550.1"/>
    </source>
</evidence>
<reference evidence="2 3" key="1">
    <citation type="journal article" date="2018" name="BMC Genomics">
        <title>Genomic evidence for intraspecific hybridization in a clonal and extremely halotolerant yeast.</title>
        <authorList>
            <person name="Gostincar C."/>
            <person name="Stajich J.E."/>
            <person name="Zupancic J."/>
            <person name="Zalar P."/>
            <person name="Gunde-Cimerman N."/>
        </authorList>
    </citation>
    <scope>NUCLEOTIDE SEQUENCE [LARGE SCALE GENOMIC DNA]</scope>
    <source>
        <strain evidence="2 3">EXF-6656</strain>
    </source>
</reference>
<protein>
    <submittedName>
        <fullName evidence="2">Uncharacterized protein</fullName>
    </submittedName>
</protein>
<feature type="compositionally biased region" description="Polar residues" evidence="1">
    <location>
        <begin position="306"/>
        <end position="317"/>
    </location>
</feature>
<dbReference type="OrthoDB" id="5426872at2759"/>
<feature type="compositionally biased region" description="Basic and acidic residues" evidence="1">
    <location>
        <begin position="431"/>
        <end position="452"/>
    </location>
</feature>
<gene>
    <name evidence="2" type="ORF">D0869_02286</name>
</gene>
<sequence length="544" mass="58884">MVPRVSDPPTHHHPALTKSLKPAAAETKLAGFLEKTQTQPYLHPDAQLSLAGITYSAQSGPTGGLAIHHLKRIDAGLKGENLVAETADELAMFGGEAALPEGDDSKLDATIEAKSDEKKKGVLKRKRSTEEVGKWAEQSSEAAFGEAQAGAAAEDWQDREEYEQNQQPLEGEVGDREGAPATKQGGQPPVVQHAGDDGHKELSAADKKARKDAKKARADHSYESSFEALSDQTNELCNFDDDLRLTKTRSAKRKRDEENCAGAGPSNNVRRQGQASSDEAYCSHYDVSSPDPSSCTTDKAEKKTFRLSTEPSGSARQHVSRPWPVLQPLEIPALTQTLRSCQVLVPHRQHEGRMPLHEPSVPDSVLERTTATPPPAALPSYCDPEQYQLSDIDAGSPDGSPTCVAPLSTFSDVQIRVIPPPKSESPGSSELHMHKFDPHDVEDSSEQRHQDGKSSSNVIDADVLAEVHRSRTSTPPLEETSLSNDNLNESTNSSLDDLQLVQPPLDEELQEALAALSLTRALLALGRPGDDEDELEGSSQSRQD</sequence>
<organism evidence="2 3">
    <name type="scientific">Hortaea werneckii</name>
    <name type="common">Black yeast</name>
    <name type="synonym">Cladosporium werneckii</name>
    <dbReference type="NCBI Taxonomy" id="91943"/>
    <lineage>
        <taxon>Eukaryota</taxon>
        <taxon>Fungi</taxon>
        <taxon>Dikarya</taxon>
        <taxon>Ascomycota</taxon>
        <taxon>Pezizomycotina</taxon>
        <taxon>Dothideomycetes</taxon>
        <taxon>Dothideomycetidae</taxon>
        <taxon>Mycosphaerellales</taxon>
        <taxon>Teratosphaeriaceae</taxon>
        <taxon>Hortaea</taxon>
    </lineage>
</organism>
<comment type="caution">
    <text evidence="2">The sequence shown here is derived from an EMBL/GenBank/DDBJ whole genome shotgun (WGS) entry which is preliminary data.</text>
</comment>
<feature type="compositionally biased region" description="Basic and acidic residues" evidence="1">
    <location>
        <begin position="194"/>
        <end position="222"/>
    </location>
</feature>
<feature type="compositionally biased region" description="Basic and acidic residues" evidence="1">
    <location>
        <begin position="110"/>
        <end position="120"/>
    </location>
</feature>
<dbReference type="EMBL" id="QWIJ01000110">
    <property type="protein sequence ID" value="RMX87550.1"/>
    <property type="molecule type" value="Genomic_DNA"/>
</dbReference>
<evidence type="ECO:0000313" key="3">
    <source>
        <dbReference type="Proteomes" id="UP000281245"/>
    </source>
</evidence>
<feature type="compositionally biased region" description="Polar residues" evidence="1">
    <location>
        <begin position="472"/>
        <end position="494"/>
    </location>
</feature>
<feature type="compositionally biased region" description="Low complexity" evidence="1">
    <location>
        <begin position="136"/>
        <end position="154"/>
    </location>
</feature>
<evidence type="ECO:0000256" key="1">
    <source>
        <dbReference type="SAM" id="MobiDB-lite"/>
    </source>
</evidence>